<dbReference type="SUPFAM" id="SSF81383">
    <property type="entry name" value="F-box domain"/>
    <property type="match status" value="1"/>
</dbReference>
<dbReference type="Pfam" id="PF00646">
    <property type="entry name" value="F-box"/>
    <property type="match status" value="1"/>
</dbReference>
<dbReference type="VEuPathDB" id="FungiDB:BD410DRAFT_377946"/>
<accession>A0A4Y7PZJ7</accession>
<dbReference type="AlphaFoldDB" id="A0A4Y7PZJ7"/>
<proteinExistence type="predicted"/>
<reference evidence="2 3" key="1">
    <citation type="submission" date="2018-06" db="EMBL/GenBank/DDBJ databases">
        <title>A transcriptomic atlas of mushroom development highlights an independent origin of complex multicellularity.</title>
        <authorList>
            <consortium name="DOE Joint Genome Institute"/>
            <person name="Krizsan K."/>
            <person name="Almasi E."/>
            <person name="Merenyi Z."/>
            <person name="Sahu N."/>
            <person name="Viragh M."/>
            <person name="Koszo T."/>
            <person name="Mondo S."/>
            <person name="Kiss B."/>
            <person name="Balint B."/>
            <person name="Kues U."/>
            <person name="Barry K."/>
            <person name="Hegedus J.C."/>
            <person name="Henrissat B."/>
            <person name="Johnson J."/>
            <person name="Lipzen A."/>
            <person name="Ohm R."/>
            <person name="Nagy I."/>
            <person name="Pangilinan J."/>
            <person name="Yan J."/>
            <person name="Xiong Y."/>
            <person name="Grigoriev I.V."/>
            <person name="Hibbett D.S."/>
            <person name="Nagy L.G."/>
        </authorList>
    </citation>
    <scope>NUCLEOTIDE SEQUENCE [LARGE SCALE GENOMIC DNA]</scope>
    <source>
        <strain evidence="2 3">SZMC22713</strain>
    </source>
</reference>
<feature type="domain" description="F-box" evidence="1">
    <location>
        <begin position="2"/>
        <end position="48"/>
    </location>
</feature>
<dbReference type="PROSITE" id="PS50181">
    <property type="entry name" value="FBOX"/>
    <property type="match status" value="1"/>
</dbReference>
<sequence length="431" mass="49312">MVVSLESLPFEIVTYILRHLRACEILRFCATSRLFHDVFLSSPVLQYTVELDLTGSEDGAKSSLSIFDRLSRLKALEKNWNELNMDKMVKIPIPFHENSLRATSAGYYFMGESKRTEDTGYWGQGQSVRYLELPHCAQDQVEKDKYAWQKISFQGDVLDIRVALQEHDLFTAVTVEDGPTSDEVYLFHLQFKKISTGEDHPFAHIPKLYIRSHPRNRYPKISLDVTGSYVGVILDCEPYTSIHLFNWKSGSRISLPPRTPHWRLWTSLNFLNPDVFAVCNVHDERLEIMKIYSEEPHPAAHCIATFALPQLGPYMSLRCMNCSTSPNITYGPAGSEAGNEFGQGSNGECYPLFQQTILNVILGIGRNDLPGRSRYVSFVIRRDELLRLAGIVKEDGERRFIHPDPEVPLRWEKLRPIITKSGRYRPTICGH</sequence>
<dbReference type="InterPro" id="IPR036047">
    <property type="entry name" value="F-box-like_dom_sf"/>
</dbReference>
<name>A0A4Y7PZJ7_9AGAM</name>
<dbReference type="OrthoDB" id="2751409at2759"/>
<dbReference type="STRING" id="50990.A0A4Y7PZJ7"/>
<organism evidence="2 3">
    <name type="scientific">Rickenella mellea</name>
    <dbReference type="NCBI Taxonomy" id="50990"/>
    <lineage>
        <taxon>Eukaryota</taxon>
        <taxon>Fungi</taxon>
        <taxon>Dikarya</taxon>
        <taxon>Basidiomycota</taxon>
        <taxon>Agaricomycotina</taxon>
        <taxon>Agaricomycetes</taxon>
        <taxon>Hymenochaetales</taxon>
        <taxon>Rickenellaceae</taxon>
        <taxon>Rickenella</taxon>
    </lineage>
</organism>
<dbReference type="Proteomes" id="UP000294933">
    <property type="component" value="Unassembled WGS sequence"/>
</dbReference>
<dbReference type="InterPro" id="IPR001810">
    <property type="entry name" value="F-box_dom"/>
</dbReference>
<evidence type="ECO:0000259" key="1">
    <source>
        <dbReference type="PROSITE" id="PS50181"/>
    </source>
</evidence>
<keyword evidence="3" id="KW-1185">Reference proteome</keyword>
<evidence type="ECO:0000313" key="3">
    <source>
        <dbReference type="Proteomes" id="UP000294933"/>
    </source>
</evidence>
<evidence type="ECO:0000313" key="2">
    <source>
        <dbReference type="EMBL" id="TDL20322.1"/>
    </source>
</evidence>
<gene>
    <name evidence="2" type="ORF">BD410DRAFT_377946</name>
</gene>
<protein>
    <recommendedName>
        <fullName evidence="1">F-box domain-containing protein</fullName>
    </recommendedName>
</protein>
<dbReference type="EMBL" id="ML170189">
    <property type="protein sequence ID" value="TDL20322.1"/>
    <property type="molecule type" value="Genomic_DNA"/>
</dbReference>
<dbReference type="CDD" id="cd09917">
    <property type="entry name" value="F-box_SF"/>
    <property type="match status" value="1"/>
</dbReference>